<protein>
    <submittedName>
        <fullName evidence="1">Stage V sporulation protein AD</fullName>
    </submittedName>
</protein>
<dbReference type="Proteomes" id="UP001579974">
    <property type="component" value="Unassembled WGS sequence"/>
</dbReference>
<evidence type="ECO:0000313" key="1">
    <source>
        <dbReference type="EMBL" id="MFB5191201.1"/>
    </source>
</evidence>
<dbReference type="InterPro" id="IPR010894">
    <property type="entry name" value="SpoVAD"/>
</dbReference>
<name>A0ABV5AG72_9BACL</name>
<organism evidence="1 2">
    <name type="scientific">Alicyclobacillus fastidiosus</name>
    <dbReference type="NCBI Taxonomy" id="392011"/>
    <lineage>
        <taxon>Bacteria</taxon>
        <taxon>Bacillati</taxon>
        <taxon>Bacillota</taxon>
        <taxon>Bacilli</taxon>
        <taxon>Bacillales</taxon>
        <taxon>Alicyclobacillaceae</taxon>
        <taxon>Alicyclobacillus</taxon>
    </lineage>
</organism>
<dbReference type="NCBIfam" id="NF006160">
    <property type="entry name" value="PRK08304.1"/>
    <property type="match status" value="1"/>
</dbReference>
<keyword evidence="2" id="KW-1185">Reference proteome</keyword>
<dbReference type="Gene3D" id="3.40.47.40">
    <property type="entry name" value="Stage V sporulation protein AD"/>
    <property type="match status" value="1"/>
</dbReference>
<accession>A0ABV5AG72</accession>
<sequence>MPKIGRQTWDFSKGQAVYVAGVGTVAGQLESAGPLGRDFDVHLENDRVDGDTWEHSEQSMFGTAANIALENARVTSQELDMLIGADLNAQLTSFYLGLRAHSVPALGVYSACASICEALAIGSLIIHTQHGERVLAGTSSHTSTAERQFRYPTEYGAQKPPTAQRTVTGSGVAVLTGEQSRIQITHATIGKVMDYGVTSPWEMGAAMAPAAADTIRAHLIDTGRSLRDYDCVATGDLGHIGHTLLKELLAKEGLTDVGHLTDCGVLIYDSSQPEVFSGGSGGACCSLVTFGHLLKRLLNGTYKRILVSATGALLSAVSAQQHDSIPGVSHAIAFERKDGN</sequence>
<dbReference type="RefSeq" id="WP_275476651.1">
    <property type="nucleotide sequence ID" value="NZ_CP162940.1"/>
</dbReference>
<dbReference type="InterPro" id="IPR038369">
    <property type="entry name" value="SpoVAD_sf"/>
</dbReference>
<reference evidence="1 2" key="1">
    <citation type="journal article" date="2024" name="Int. J. Mol. Sci.">
        <title>Exploration of Alicyclobacillus spp. Genome in Search of Antibiotic Resistance.</title>
        <authorList>
            <person name="Bucka-Kolendo J."/>
            <person name="Kiousi D.E."/>
            <person name="Dekowska A."/>
            <person name="Mikolajczuk-Szczyrba A."/>
            <person name="Karadedos D.M."/>
            <person name="Michael P."/>
            <person name="Galanis A."/>
            <person name="Sokolowska B."/>
        </authorList>
    </citation>
    <scope>NUCLEOTIDE SEQUENCE [LARGE SCALE GENOMIC DNA]</scope>
    <source>
        <strain evidence="1 2">KKP 3000</strain>
    </source>
</reference>
<gene>
    <name evidence="1" type="ORF">KKP3000_004705</name>
</gene>
<dbReference type="InterPro" id="IPR016039">
    <property type="entry name" value="Thiolase-like"/>
</dbReference>
<dbReference type="PIRSF" id="PIRSF011570">
    <property type="entry name" value="SpoVAD"/>
    <property type="match status" value="1"/>
</dbReference>
<dbReference type="SUPFAM" id="SSF53901">
    <property type="entry name" value="Thiolase-like"/>
    <property type="match status" value="1"/>
</dbReference>
<proteinExistence type="predicted"/>
<dbReference type="Pfam" id="PF07451">
    <property type="entry name" value="SpoVAD"/>
    <property type="match status" value="1"/>
</dbReference>
<evidence type="ECO:0000313" key="2">
    <source>
        <dbReference type="Proteomes" id="UP001579974"/>
    </source>
</evidence>
<comment type="caution">
    <text evidence="1">The sequence shown here is derived from an EMBL/GenBank/DDBJ whole genome shotgun (WGS) entry which is preliminary data.</text>
</comment>
<dbReference type="EMBL" id="JBDXSU010000009">
    <property type="protein sequence ID" value="MFB5191201.1"/>
    <property type="molecule type" value="Genomic_DNA"/>
</dbReference>